<feature type="signal peptide" evidence="2">
    <location>
        <begin position="1"/>
        <end position="30"/>
    </location>
</feature>
<name>A0ABN0ZC95_9ACTN</name>
<feature type="region of interest" description="Disordered" evidence="1">
    <location>
        <begin position="27"/>
        <end position="74"/>
    </location>
</feature>
<keyword evidence="2" id="KW-0732">Signal</keyword>
<keyword evidence="4" id="KW-1185">Reference proteome</keyword>
<dbReference type="Proteomes" id="UP001499895">
    <property type="component" value="Unassembled WGS sequence"/>
</dbReference>
<evidence type="ECO:0000256" key="2">
    <source>
        <dbReference type="SAM" id="SignalP"/>
    </source>
</evidence>
<accession>A0ABN0ZC95</accession>
<comment type="caution">
    <text evidence="3">The sequence shown here is derived from an EMBL/GenBank/DDBJ whole genome shotgun (WGS) entry which is preliminary data.</text>
</comment>
<feature type="chain" id="PRO_5047001861" description="Chitin-binding type-2 domain-containing protein" evidence="2">
    <location>
        <begin position="31"/>
        <end position="137"/>
    </location>
</feature>
<evidence type="ECO:0000313" key="3">
    <source>
        <dbReference type="EMBL" id="GAA0442464.1"/>
    </source>
</evidence>
<feature type="compositionally biased region" description="Low complexity" evidence="1">
    <location>
        <begin position="53"/>
        <end position="67"/>
    </location>
</feature>
<reference evidence="3 4" key="1">
    <citation type="journal article" date="2019" name="Int. J. Syst. Evol. Microbiol.">
        <title>The Global Catalogue of Microorganisms (GCM) 10K type strain sequencing project: providing services to taxonomists for standard genome sequencing and annotation.</title>
        <authorList>
            <consortium name="The Broad Institute Genomics Platform"/>
            <consortium name="The Broad Institute Genome Sequencing Center for Infectious Disease"/>
            <person name="Wu L."/>
            <person name="Ma J."/>
        </authorList>
    </citation>
    <scope>NUCLEOTIDE SEQUENCE [LARGE SCALE GENOMIC DNA]</scope>
    <source>
        <strain evidence="3 4">JCM 10649</strain>
    </source>
</reference>
<evidence type="ECO:0000256" key="1">
    <source>
        <dbReference type="SAM" id="MobiDB-lite"/>
    </source>
</evidence>
<gene>
    <name evidence="3" type="ORF">GCM10009544_01490</name>
</gene>
<dbReference type="RefSeq" id="WP_344083751.1">
    <property type="nucleotide sequence ID" value="NZ_BAAAHB010000001.1"/>
</dbReference>
<proteinExistence type="predicted"/>
<sequence>MKIRNSLASFGAAALLILGTFSGLESPAAAAGPDDAVSQSTSQDDGRTDTGSATAAPMAPADNAEQASSSSERGLARCWNGRVSGRDFYMTCSGNGYKVYLDCTNGRYKFNTVFYGTWNHRLTCPVGTSAVWGGSWQ</sequence>
<dbReference type="EMBL" id="BAAAHB010000001">
    <property type="protein sequence ID" value="GAA0442464.1"/>
    <property type="molecule type" value="Genomic_DNA"/>
</dbReference>
<organism evidence="3 4">
    <name type="scientific">Streptomyces stramineus</name>
    <dbReference type="NCBI Taxonomy" id="173861"/>
    <lineage>
        <taxon>Bacteria</taxon>
        <taxon>Bacillati</taxon>
        <taxon>Actinomycetota</taxon>
        <taxon>Actinomycetes</taxon>
        <taxon>Kitasatosporales</taxon>
        <taxon>Streptomycetaceae</taxon>
        <taxon>Streptomyces</taxon>
    </lineage>
</organism>
<evidence type="ECO:0000313" key="4">
    <source>
        <dbReference type="Proteomes" id="UP001499895"/>
    </source>
</evidence>
<evidence type="ECO:0008006" key="5">
    <source>
        <dbReference type="Google" id="ProtNLM"/>
    </source>
</evidence>
<protein>
    <recommendedName>
        <fullName evidence="5">Chitin-binding type-2 domain-containing protein</fullName>
    </recommendedName>
</protein>